<feature type="region of interest" description="Disordered" evidence="1">
    <location>
        <begin position="61"/>
        <end position="86"/>
    </location>
</feature>
<reference evidence="2 3" key="1">
    <citation type="submission" date="2021-06" db="EMBL/GenBank/DDBJ databases">
        <title>Caerostris extrusa draft genome.</title>
        <authorList>
            <person name="Kono N."/>
            <person name="Arakawa K."/>
        </authorList>
    </citation>
    <scope>NUCLEOTIDE SEQUENCE [LARGE SCALE GENOMIC DNA]</scope>
</reference>
<keyword evidence="3" id="KW-1185">Reference proteome</keyword>
<evidence type="ECO:0000313" key="3">
    <source>
        <dbReference type="Proteomes" id="UP001054945"/>
    </source>
</evidence>
<organism evidence="2 3">
    <name type="scientific">Caerostris extrusa</name>
    <name type="common">Bark spider</name>
    <name type="synonym">Caerostris bankana</name>
    <dbReference type="NCBI Taxonomy" id="172846"/>
    <lineage>
        <taxon>Eukaryota</taxon>
        <taxon>Metazoa</taxon>
        <taxon>Ecdysozoa</taxon>
        <taxon>Arthropoda</taxon>
        <taxon>Chelicerata</taxon>
        <taxon>Arachnida</taxon>
        <taxon>Araneae</taxon>
        <taxon>Araneomorphae</taxon>
        <taxon>Entelegynae</taxon>
        <taxon>Araneoidea</taxon>
        <taxon>Araneidae</taxon>
        <taxon>Caerostris</taxon>
    </lineage>
</organism>
<proteinExistence type="predicted"/>
<evidence type="ECO:0000313" key="2">
    <source>
        <dbReference type="EMBL" id="GIX68913.1"/>
    </source>
</evidence>
<dbReference type="Proteomes" id="UP001054945">
    <property type="component" value="Unassembled WGS sequence"/>
</dbReference>
<evidence type="ECO:0000256" key="1">
    <source>
        <dbReference type="SAM" id="MobiDB-lite"/>
    </source>
</evidence>
<dbReference type="AlphaFoldDB" id="A0AAV4MAJ2"/>
<feature type="compositionally biased region" description="Basic and acidic residues" evidence="1">
    <location>
        <begin position="64"/>
        <end position="77"/>
    </location>
</feature>
<comment type="caution">
    <text evidence="2">The sequence shown here is derived from an EMBL/GenBank/DDBJ whole genome shotgun (WGS) entry which is preliminary data.</text>
</comment>
<name>A0AAV4MAJ2_CAEEX</name>
<protein>
    <submittedName>
        <fullName evidence="2">Uncharacterized protein</fullName>
    </submittedName>
</protein>
<gene>
    <name evidence="2" type="ORF">CEXT_109561</name>
</gene>
<dbReference type="EMBL" id="BPLR01019535">
    <property type="protein sequence ID" value="GIX68913.1"/>
    <property type="molecule type" value="Genomic_DNA"/>
</dbReference>
<accession>A0AAV4MAJ2</accession>
<sequence length="122" mass="14165">MYKKFLNCVLRTVLDLEKFRAKIANTLNNKAHSFVHIHNESPQKKTLLFFLSQSDLGSEISDPLDPRQVDHGLEKHGARQNNQNRALREINEEASYGRPLFNRKESHFHHLADGMLRLATPY</sequence>